<protein>
    <submittedName>
        <fullName evidence="3">Glycosyltransferase</fullName>
        <ecNumber evidence="3">2.4.-.-</ecNumber>
    </submittedName>
</protein>
<feature type="domain" description="Glycosyl transferase 1" evidence="2">
    <location>
        <begin position="11"/>
        <end position="181"/>
    </location>
</feature>
<dbReference type="Gene3D" id="3.40.50.2000">
    <property type="entry name" value="Glycogen Phosphorylase B"/>
    <property type="match status" value="3"/>
</dbReference>
<keyword evidence="3" id="KW-0328">Glycosyltransferase</keyword>
<dbReference type="Proteomes" id="UP001589740">
    <property type="component" value="Unassembled WGS sequence"/>
</dbReference>
<evidence type="ECO:0000259" key="2">
    <source>
        <dbReference type="Pfam" id="PF09318"/>
    </source>
</evidence>
<accession>A0ABV5Z628</accession>
<proteinExistence type="predicted"/>
<organism evidence="3 4">
    <name type="scientific">Salinicoccus siamensis</name>
    <dbReference type="NCBI Taxonomy" id="381830"/>
    <lineage>
        <taxon>Bacteria</taxon>
        <taxon>Bacillati</taxon>
        <taxon>Bacillota</taxon>
        <taxon>Bacilli</taxon>
        <taxon>Bacillales</taxon>
        <taxon>Staphylococcaceae</taxon>
        <taxon>Salinicoccus</taxon>
    </lineage>
</organism>
<gene>
    <name evidence="3" type="ORF">ACFFLE_10815</name>
</gene>
<keyword evidence="3" id="KW-0808">Transferase</keyword>
<reference evidence="3 4" key="1">
    <citation type="submission" date="2024-09" db="EMBL/GenBank/DDBJ databases">
        <authorList>
            <person name="Sun Q."/>
            <person name="Mori K."/>
        </authorList>
    </citation>
    <scope>NUCLEOTIDE SEQUENCE [LARGE SCALE GENOMIC DNA]</scope>
    <source>
        <strain evidence="3 4">JCM 12822</strain>
    </source>
</reference>
<dbReference type="EC" id="2.4.-.-" evidence="3"/>
<comment type="caution">
    <text evidence="3">The sequence shown here is derived from an EMBL/GenBank/DDBJ whole genome shotgun (WGS) entry which is preliminary data.</text>
</comment>
<sequence length="539" mass="62711">MKPKIIFLLNSVDLNRGGLTHASLRQASTFADAGYDTDILTFRYEPRFPEIVRKLKEKNKVSKNVRIRSLFDERAGYQDERIQTDSIKVDISDYKKEYEISKRGSRNAYRLYKEGKYEKYISLRADDTLDFIDYFNNEGERTHRAHYNYYGDMTRVKYYSSEENKMRKDVFFDKDGDSFLIMWWNPATEERVRVTNLAKNHMILSETDGDTNQHKAEWLKKVVGETNTPPVLISDTRSTDELLILLGDTEAKRAIRPHSNHLKDPDDPKSELNIRNRSAIKNIDKVDALIVLTEKQKMDIAKRFGHEEKIYVIPNYYEAHQSEKTIKSFIKTTFRETKNLLRGKPPSFKRDMKKVVIISRFSSIKNIDHVIKAFKKVVEAVPEAQLEIWGGGDKKKDYINLIDELELKKNVFIKGYTQDPAKIYRSGALSAVTSKAEGFSLSVMESMVNETPVISYNIRYGPSDMIDDGQNGYLIEKGDIDTLSERMISMLKDPEKTREMGKAAQYKMDDKFNIDSYREKWFTLIDHLMKQDESRGAKK</sequence>
<evidence type="ECO:0000313" key="4">
    <source>
        <dbReference type="Proteomes" id="UP001589740"/>
    </source>
</evidence>
<dbReference type="SUPFAM" id="SSF53756">
    <property type="entry name" value="UDP-Glycosyltransferase/glycogen phosphorylase"/>
    <property type="match status" value="1"/>
</dbReference>
<dbReference type="Pfam" id="PF00534">
    <property type="entry name" value="Glycos_transf_1"/>
    <property type="match status" value="1"/>
</dbReference>
<dbReference type="RefSeq" id="WP_380572061.1">
    <property type="nucleotide sequence ID" value="NZ_JBHMAH010000031.1"/>
</dbReference>
<dbReference type="EMBL" id="JBHMAH010000031">
    <property type="protein sequence ID" value="MFB9861558.1"/>
    <property type="molecule type" value="Genomic_DNA"/>
</dbReference>
<dbReference type="InterPro" id="IPR001296">
    <property type="entry name" value="Glyco_trans_1"/>
</dbReference>
<name>A0ABV5Z628_9STAP</name>
<feature type="domain" description="Glycosyl transferase family 1" evidence="1">
    <location>
        <begin position="349"/>
        <end position="505"/>
    </location>
</feature>
<dbReference type="GO" id="GO:0016757">
    <property type="term" value="F:glycosyltransferase activity"/>
    <property type="evidence" value="ECO:0007669"/>
    <property type="project" value="UniProtKB-KW"/>
</dbReference>
<dbReference type="InterPro" id="IPR015397">
    <property type="entry name" value="Glyco_trans_A_1"/>
</dbReference>
<evidence type="ECO:0000313" key="3">
    <source>
        <dbReference type="EMBL" id="MFB9861558.1"/>
    </source>
</evidence>
<dbReference type="PANTHER" id="PTHR12526:SF630">
    <property type="entry name" value="GLYCOSYLTRANSFERASE"/>
    <property type="match status" value="1"/>
</dbReference>
<dbReference type="PANTHER" id="PTHR12526">
    <property type="entry name" value="GLYCOSYLTRANSFERASE"/>
    <property type="match status" value="1"/>
</dbReference>
<evidence type="ECO:0000259" key="1">
    <source>
        <dbReference type="Pfam" id="PF00534"/>
    </source>
</evidence>
<dbReference type="Pfam" id="PF09318">
    <property type="entry name" value="Glyco_trans_A_1"/>
    <property type="match status" value="1"/>
</dbReference>
<keyword evidence="4" id="KW-1185">Reference proteome</keyword>